<dbReference type="Proteomes" id="UP000321569">
    <property type="component" value="Unassembled WGS sequence"/>
</dbReference>
<dbReference type="EMBL" id="BKAM01000025">
    <property type="protein sequence ID" value="GEP72622.1"/>
    <property type="molecule type" value="Genomic_DNA"/>
</dbReference>
<accession>A0A512PN51</accession>
<sequence>MKKSIITAAMALTLFGGATFTTLTEPINVSAKKVKKSHGLKRYKTGVVGIKGTTKLPAGVPYPTSPHQLSWAKFMNYQKYSEKTVEKNAIKLNSWLRTPGKSSSGTLHNSRGYIIPGKGQKVYRTSDGVYQYVSTMSNGHKMMGQATYQSYNLEFMPGNHSYKDTFTNPEHGKNWVVYYISNDPSKRYLTKKPANYKYYNEMPEWLAQHFIDQFGNLESNAGAFAYNWNKKIVLVNSTANVRSDM</sequence>
<proteinExistence type="predicted"/>
<dbReference type="AlphaFoldDB" id="A0A512PN51"/>
<evidence type="ECO:0000256" key="1">
    <source>
        <dbReference type="SAM" id="SignalP"/>
    </source>
</evidence>
<feature type="signal peptide" evidence="1">
    <location>
        <begin position="1"/>
        <end position="18"/>
    </location>
</feature>
<feature type="chain" id="PRO_5038568419" evidence="1">
    <location>
        <begin position="19"/>
        <end position="245"/>
    </location>
</feature>
<keyword evidence="1" id="KW-0732">Signal</keyword>
<protein>
    <submittedName>
        <fullName evidence="2">Uncharacterized protein</fullName>
    </submittedName>
</protein>
<reference evidence="2 3" key="1">
    <citation type="submission" date="2019-07" db="EMBL/GenBank/DDBJ databases">
        <title>Whole genome shotgun sequence of Lactobacillus rapi NBRC 109618.</title>
        <authorList>
            <person name="Hosoyama A."/>
            <person name="Uohara A."/>
            <person name="Ohji S."/>
            <person name="Ichikawa N."/>
        </authorList>
    </citation>
    <scope>NUCLEOTIDE SEQUENCE [LARGE SCALE GENOMIC DNA]</scope>
    <source>
        <strain evidence="2 3">NBRC 109618</strain>
    </source>
</reference>
<organism evidence="2 3">
    <name type="scientific">Lentilactobacillus rapi</name>
    <dbReference type="NCBI Taxonomy" id="481723"/>
    <lineage>
        <taxon>Bacteria</taxon>
        <taxon>Bacillati</taxon>
        <taxon>Bacillota</taxon>
        <taxon>Bacilli</taxon>
        <taxon>Lactobacillales</taxon>
        <taxon>Lactobacillaceae</taxon>
        <taxon>Lentilactobacillus</taxon>
    </lineage>
</organism>
<dbReference type="STRING" id="1423795.FD12_GL000144"/>
<comment type="caution">
    <text evidence="2">The sequence shown here is derived from an EMBL/GenBank/DDBJ whole genome shotgun (WGS) entry which is preliminary data.</text>
</comment>
<evidence type="ECO:0000313" key="2">
    <source>
        <dbReference type="EMBL" id="GEP72622.1"/>
    </source>
</evidence>
<name>A0A512PN51_9LACO</name>
<dbReference type="OrthoDB" id="2272652at2"/>
<evidence type="ECO:0000313" key="3">
    <source>
        <dbReference type="Proteomes" id="UP000321569"/>
    </source>
</evidence>
<gene>
    <name evidence="2" type="ORF">LRA02_14900</name>
</gene>
<dbReference type="RefSeq" id="WP_056982525.1">
    <property type="nucleotide sequence ID" value="NZ_BKAM01000025.1"/>
</dbReference>